<evidence type="ECO:0000313" key="5">
    <source>
        <dbReference type="EMBL" id="SMS02117.1"/>
    </source>
</evidence>
<evidence type="ECO:0000313" key="4">
    <source>
        <dbReference type="EMBL" id="MDW6005442.1"/>
    </source>
</evidence>
<evidence type="ECO:0000313" key="7">
    <source>
        <dbReference type="Proteomes" id="UP001283366"/>
    </source>
</evidence>
<dbReference type="PANTHER" id="PTHR43639:SF1">
    <property type="entry name" value="SHORT-CHAIN DEHYDROGENASE_REDUCTASE FAMILY PROTEIN"/>
    <property type="match status" value="1"/>
</dbReference>
<dbReference type="Gene3D" id="3.40.50.720">
    <property type="entry name" value="NAD(P)-binding Rossmann-like Domain"/>
    <property type="match status" value="1"/>
</dbReference>
<dbReference type="OrthoDB" id="9806974at2"/>
<sequence>MNKVALITGGSRGIGRDAALKLAERNIDIILTYHRNEKAALDVVEKIRQKGQKAFALQCDIRNISMFEHLAKTVHSVLKEQFGRETFDYLLNNAGTGLHMNIEETSIDDFDDMLNIHVKGPFFFTQKLLPLIGHGGHIVNISSGLTRFSFPGSAAYAMAKGAVEVMTRYMAKEFSPQRIRVNTLAPGAIATDFRGGAIRDNEQARAMISSITALGRVGEAEDIGKAIAAIFSEGLDWITGQRIEASGGMML</sequence>
<reference evidence="5 6" key="1">
    <citation type="submission" date="2017-05" db="EMBL/GenBank/DDBJ databases">
        <authorList>
            <person name="Song R."/>
            <person name="Chenine A.L."/>
            <person name="Ruprecht R.M."/>
        </authorList>
    </citation>
    <scope>NUCLEOTIDE SEQUENCE [LARGE SCALE GENOMIC DNA]</scope>
    <source>
        <strain evidence="5 6">CECT 7927</strain>
    </source>
</reference>
<dbReference type="Pfam" id="PF13561">
    <property type="entry name" value="adh_short_C2"/>
    <property type="match status" value="1"/>
</dbReference>
<dbReference type="RefSeq" id="WP_087482140.1">
    <property type="nucleotide sequence ID" value="NZ_AP024884.1"/>
</dbReference>
<dbReference type="GO" id="GO:0004316">
    <property type="term" value="F:3-oxoacyl-[acyl-carrier-protein] reductase (NADPH) activity"/>
    <property type="evidence" value="ECO:0007669"/>
    <property type="project" value="UniProtKB-EC"/>
</dbReference>
<protein>
    <submittedName>
        <fullName evidence="5">3-oxoacyl-[acyl-carrier-protein] reductase FabG</fullName>
        <ecNumber evidence="5">1.1.1.100</ecNumber>
    </submittedName>
    <submittedName>
        <fullName evidence="4">SDR family oxidoreductase</fullName>
    </submittedName>
</protein>
<evidence type="ECO:0000313" key="6">
    <source>
        <dbReference type="Proteomes" id="UP000196125"/>
    </source>
</evidence>
<dbReference type="PRINTS" id="PR00081">
    <property type="entry name" value="GDHRDH"/>
</dbReference>
<dbReference type="FunFam" id="3.40.50.720:FF:000374">
    <property type="entry name" value="3-oxoacyl-(Acyl-carrier-protein) reductase"/>
    <property type="match status" value="1"/>
</dbReference>
<name>A0A1Y6IWT7_9VIBR</name>
<dbReference type="EMBL" id="JAWRCO010000002">
    <property type="protein sequence ID" value="MDW6005442.1"/>
    <property type="molecule type" value="Genomic_DNA"/>
</dbReference>
<dbReference type="EMBL" id="FXXI01000008">
    <property type="protein sequence ID" value="SMS02117.1"/>
    <property type="molecule type" value="Genomic_DNA"/>
</dbReference>
<dbReference type="Proteomes" id="UP000196125">
    <property type="component" value="Unassembled WGS sequence"/>
</dbReference>
<accession>A0A1Y6IWT7</accession>
<dbReference type="EC" id="1.1.1.100" evidence="5"/>
<proteinExistence type="inferred from homology"/>
<reference evidence="4 7" key="2">
    <citation type="submission" date="2023-11" db="EMBL/GenBank/DDBJ databases">
        <title>Plant-associative lifestyle of Vibrio porteresiae and its evolutionary dynamics.</title>
        <authorList>
            <person name="Rameshkumar N."/>
            <person name="Kirti K."/>
        </authorList>
    </citation>
    <scope>NUCLEOTIDE SEQUENCE [LARGE SCALE GENOMIC DNA]</scope>
    <source>
        <strain evidence="4 7">MSSRF38</strain>
    </source>
</reference>
<dbReference type="Proteomes" id="UP001283366">
    <property type="component" value="Unassembled WGS sequence"/>
</dbReference>
<dbReference type="InterPro" id="IPR036291">
    <property type="entry name" value="NAD(P)-bd_dom_sf"/>
</dbReference>
<keyword evidence="7" id="KW-1185">Reference proteome</keyword>
<dbReference type="PRINTS" id="PR00080">
    <property type="entry name" value="SDRFAMILY"/>
</dbReference>
<evidence type="ECO:0000256" key="2">
    <source>
        <dbReference type="ARBA" id="ARBA00022857"/>
    </source>
</evidence>
<evidence type="ECO:0000256" key="3">
    <source>
        <dbReference type="ARBA" id="ARBA00023002"/>
    </source>
</evidence>
<organism evidence="5 6">
    <name type="scientific">Vibrio mangrovi</name>
    <dbReference type="NCBI Taxonomy" id="474394"/>
    <lineage>
        <taxon>Bacteria</taxon>
        <taxon>Pseudomonadati</taxon>
        <taxon>Pseudomonadota</taxon>
        <taxon>Gammaproteobacteria</taxon>
        <taxon>Vibrionales</taxon>
        <taxon>Vibrionaceae</taxon>
        <taxon>Vibrio</taxon>
    </lineage>
</organism>
<dbReference type="SUPFAM" id="SSF51735">
    <property type="entry name" value="NAD(P)-binding Rossmann-fold domains"/>
    <property type="match status" value="1"/>
</dbReference>
<comment type="similarity">
    <text evidence="1">Belongs to the short-chain dehydrogenases/reductases (SDR) family.</text>
</comment>
<dbReference type="PANTHER" id="PTHR43639">
    <property type="entry name" value="OXIDOREDUCTASE, SHORT-CHAIN DEHYDROGENASE/REDUCTASE FAMILY (AFU_ORTHOLOGUE AFUA_5G02870)"/>
    <property type="match status" value="1"/>
</dbReference>
<evidence type="ECO:0000256" key="1">
    <source>
        <dbReference type="ARBA" id="ARBA00006484"/>
    </source>
</evidence>
<keyword evidence="3 5" id="KW-0560">Oxidoreductase</keyword>
<dbReference type="AlphaFoldDB" id="A0A1Y6IWT7"/>
<dbReference type="InterPro" id="IPR002347">
    <property type="entry name" value="SDR_fam"/>
</dbReference>
<gene>
    <name evidence="5" type="primary">fabG_9</name>
    <name evidence="4" type="ORF">SBX37_21460</name>
    <name evidence="5" type="ORF">VIM7927_03432</name>
</gene>
<keyword evidence="2" id="KW-0521">NADP</keyword>